<evidence type="ECO:0000313" key="2">
    <source>
        <dbReference type="Proteomes" id="UP000030157"/>
    </source>
</evidence>
<name>A0A096XT56_9CAUD</name>
<reference evidence="1" key="1">
    <citation type="submission" date="2014-05" db="EMBL/GenBank/DDBJ databases">
        <title>Complete genome sequence of Enterococcus faecalis bacteriophage ECP3.</title>
        <authorList>
            <person name="Kang H.-Y."/>
            <person name="Kim S."/>
            <person name="Kim J."/>
        </authorList>
    </citation>
    <scope>NUCLEOTIDE SEQUENCE [LARGE SCALE GENOMIC DNA]</scope>
    <source>
        <strain evidence="1">ECP3</strain>
    </source>
</reference>
<evidence type="ECO:0000313" key="1">
    <source>
        <dbReference type="EMBL" id="AII28487.1"/>
    </source>
</evidence>
<protein>
    <submittedName>
        <fullName evidence="1">Uncharacterized protein</fullName>
    </submittedName>
</protein>
<proteinExistence type="predicted"/>
<accession>A0A096XT56</accession>
<organism evidence="1 2">
    <name type="scientific">Enterococcus phage ECP3</name>
    <dbReference type="NCBI Taxonomy" id="1498168"/>
    <lineage>
        <taxon>Viruses</taxon>
        <taxon>Duplodnaviria</taxon>
        <taxon>Heunggongvirae</taxon>
        <taxon>Uroviricota</taxon>
        <taxon>Caudoviricetes</taxon>
        <taxon>Herelleviridae</taxon>
        <taxon>Brockvirinae</taxon>
        <taxon>Kochikohdavirus</taxon>
        <taxon>Kochikohdavirus ECP3</taxon>
    </lineage>
</organism>
<dbReference type="RefSeq" id="YP_009147128.1">
    <property type="nucleotide sequence ID" value="NC_027335.2"/>
</dbReference>
<dbReference type="GeneID" id="24628176"/>
<dbReference type="EMBL" id="KJ801817">
    <property type="protein sequence ID" value="AII28487.1"/>
    <property type="molecule type" value="Genomic_DNA"/>
</dbReference>
<dbReference type="Proteomes" id="UP000030157">
    <property type="component" value="Segment"/>
</dbReference>
<keyword evidence="2" id="KW-1185">Reference proteome</keyword>
<sequence>MATRNKIGTYTNDEGKVVIQMAGNKAELLELLSFLNAKYLLEVTDTPEEYQKVFNRLQVETGKNYSVLLLDKVTNKSQESEDFLGDKV</sequence>